<dbReference type="EMBL" id="BAABLM010000010">
    <property type="protein sequence ID" value="GAA4684319.1"/>
    <property type="molecule type" value="Genomic_DNA"/>
</dbReference>
<keyword evidence="1" id="KW-0812">Transmembrane</keyword>
<keyword evidence="1" id="KW-1133">Transmembrane helix</keyword>
<gene>
    <name evidence="2" type="ORF">GCM10025780_32860</name>
</gene>
<feature type="transmembrane region" description="Helical" evidence="1">
    <location>
        <begin position="18"/>
        <end position="35"/>
    </location>
</feature>
<keyword evidence="3" id="KW-1185">Reference proteome</keyword>
<dbReference type="RefSeq" id="WP_345377018.1">
    <property type="nucleotide sequence ID" value="NZ_BAABLM010000010.1"/>
</dbReference>
<evidence type="ECO:0000313" key="2">
    <source>
        <dbReference type="EMBL" id="GAA4684319.1"/>
    </source>
</evidence>
<reference evidence="3" key="1">
    <citation type="journal article" date="2019" name="Int. J. Syst. Evol. Microbiol.">
        <title>The Global Catalogue of Microorganisms (GCM) 10K type strain sequencing project: providing services to taxonomists for standard genome sequencing and annotation.</title>
        <authorList>
            <consortium name="The Broad Institute Genomics Platform"/>
            <consortium name="The Broad Institute Genome Sequencing Center for Infectious Disease"/>
            <person name="Wu L."/>
            <person name="Ma J."/>
        </authorList>
    </citation>
    <scope>NUCLEOTIDE SEQUENCE [LARGE SCALE GENOMIC DNA]</scope>
    <source>
        <strain evidence="3">JCM 18956</strain>
    </source>
</reference>
<accession>A0ABP8WB50</accession>
<keyword evidence="1" id="KW-0472">Membrane</keyword>
<comment type="caution">
    <text evidence="2">The sequence shown here is derived from an EMBL/GenBank/DDBJ whole genome shotgun (WGS) entry which is preliminary data.</text>
</comment>
<organism evidence="2 3">
    <name type="scientific">Frondihabitans cladoniiphilus</name>
    <dbReference type="NCBI Taxonomy" id="715785"/>
    <lineage>
        <taxon>Bacteria</taxon>
        <taxon>Bacillati</taxon>
        <taxon>Actinomycetota</taxon>
        <taxon>Actinomycetes</taxon>
        <taxon>Micrococcales</taxon>
        <taxon>Microbacteriaceae</taxon>
        <taxon>Frondihabitans</taxon>
    </lineage>
</organism>
<sequence length="79" mass="8553">MSNLRSALIRAFRARRSPLWLPVALVLYWLGFAAFSGRSHALGIVVLIAGSCSMAAGIAALKKRAAGRRTERDPGEQDE</sequence>
<evidence type="ECO:0000313" key="3">
    <source>
        <dbReference type="Proteomes" id="UP001501295"/>
    </source>
</evidence>
<dbReference type="Proteomes" id="UP001501295">
    <property type="component" value="Unassembled WGS sequence"/>
</dbReference>
<evidence type="ECO:0000256" key="1">
    <source>
        <dbReference type="SAM" id="Phobius"/>
    </source>
</evidence>
<feature type="transmembrane region" description="Helical" evidence="1">
    <location>
        <begin position="41"/>
        <end position="61"/>
    </location>
</feature>
<proteinExistence type="predicted"/>
<name>A0ABP8WB50_9MICO</name>
<protein>
    <submittedName>
        <fullName evidence="2">Uncharacterized protein</fullName>
    </submittedName>
</protein>